<dbReference type="Proteomes" id="UP000190286">
    <property type="component" value="Unassembled WGS sequence"/>
</dbReference>
<dbReference type="Pfam" id="PF10112">
    <property type="entry name" value="Halogen_Hydrol"/>
    <property type="match status" value="1"/>
</dbReference>
<evidence type="ECO:0000313" key="3">
    <source>
        <dbReference type="Proteomes" id="UP000190286"/>
    </source>
</evidence>
<accession>A0A1T4W7U7</accession>
<reference evidence="2 3" key="1">
    <citation type="submission" date="2017-02" db="EMBL/GenBank/DDBJ databases">
        <authorList>
            <person name="Peterson S.W."/>
        </authorList>
    </citation>
    <scope>NUCLEOTIDE SEQUENCE [LARGE SCALE GENOMIC DNA]</scope>
    <source>
        <strain evidence="2 3">ATCC 27749</strain>
    </source>
</reference>
<dbReference type="InterPro" id="IPR018770">
    <property type="entry name" value="ChloroindolylP_hydrolase"/>
</dbReference>
<feature type="transmembrane region" description="Helical" evidence="1">
    <location>
        <begin position="12"/>
        <end position="28"/>
    </location>
</feature>
<gene>
    <name evidence="2" type="ORF">SAMN02745178_00115</name>
</gene>
<evidence type="ECO:0000313" key="2">
    <source>
        <dbReference type="EMBL" id="SKA73189.1"/>
    </source>
</evidence>
<sequence length="209" mass="22824">MSKWQEKTKRPVLPVYMAALVWPIMALLVPIYTLGGLVLTAAVSAGAYFAGTKLCPTRVVRTYVPYATGSEDVDAMLNGIAANLDALHKLNEAIPDPQLSRAMDRMEKAGRSIAAVVEKTPDKARSVDRFARYYLPEVVKLMGTYAALEQNGVRGENAAQIEAELRRNAETTATAFENQLDALYSAEAMDISTDIEVLDSILKSQNLAK</sequence>
<protein>
    <submittedName>
        <fullName evidence="2">5-bromo-4-chloroindolyl phosphate hydrolysis protein</fullName>
    </submittedName>
</protein>
<name>A0A1T4W7U7_9FIRM</name>
<dbReference type="OrthoDB" id="9782052at2"/>
<dbReference type="RefSeq" id="WP_078783136.1">
    <property type="nucleotide sequence ID" value="NZ_CAKVQS010000001.1"/>
</dbReference>
<organism evidence="2 3">
    <name type="scientific">Gemmiger formicilis</name>
    <dbReference type="NCBI Taxonomy" id="745368"/>
    <lineage>
        <taxon>Bacteria</taxon>
        <taxon>Bacillati</taxon>
        <taxon>Bacillota</taxon>
        <taxon>Clostridia</taxon>
        <taxon>Eubacteriales</taxon>
        <taxon>Gemmiger</taxon>
    </lineage>
</organism>
<evidence type="ECO:0000256" key="1">
    <source>
        <dbReference type="SAM" id="Phobius"/>
    </source>
</evidence>
<dbReference type="EMBL" id="FUYF01000001">
    <property type="protein sequence ID" value="SKA73189.1"/>
    <property type="molecule type" value="Genomic_DNA"/>
</dbReference>
<keyword evidence="3" id="KW-1185">Reference proteome</keyword>
<dbReference type="GeneID" id="93336615"/>
<keyword evidence="1" id="KW-0472">Membrane</keyword>
<keyword evidence="1" id="KW-0812">Transmembrane</keyword>
<proteinExistence type="predicted"/>
<keyword evidence="1" id="KW-1133">Transmembrane helix</keyword>
<dbReference type="AlphaFoldDB" id="A0A1T4W7U7"/>
<dbReference type="STRING" id="745368.SAMN02745178_00115"/>